<sequence>MTVPTDAQPTLETRFTDAREQLKVCTDAYGVAQVLLNLLGIDRCEAYQALPAMNPRTLRRVTEALPAVTVPDGVHMYLSAVQKQKEQVHADTIEIAVPDSEQAAPELLLPEELQPVVAAAVAARVSPVTALKAVVKYRNSVELVTQRLRDMKRLAQHTIINNPGGFFTHLMRQNKDVELPGVELANEPILRAAKEQKPPVKPLEVGDLVKLYNALCRVVRVGKARSDIEHPDGYEMGESNDRLLVCRALAIS</sequence>
<gene>
    <name evidence="1" type="ORF">FNU79_17105</name>
</gene>
<dbReference type="RefSeq" id="WP_143722007.1">
    <property type="nucleotide sequence ID" value="NZ_VKDB01000034.1"/>
</dbReference>
<comment type="caution">
    <text evidence="1">The sequence shown here is derived from an EMBL/GenBank/DDBJ whole genome shotgun (WGS) entry which is preliminary data.</text>
</comment>
<organism evidence="1 2">
    <name type="scientific">Deinococcus detaillensis</name>
    <dbReference type="NCBI Taxonomy" id="2592048"/>
    <lineage>
        <taxon>Bacteria</taxon>
        <taxon>Thermotogati</taxon>
        <taxon>Deinococcota</taxon>
        <taxon>Deinococci</taxon>
        <taxon>Deinococcales</taxon>
        <taxon>Deinococcaceae</taxon>
        <taxon>Deinococcus</taxon>
    </lineage>
</organism>
<protein>
    <submittedName>
        <fullName evidence="1">Uncharacterized protein</fullName>
    </submittedName>
</protein>
<accession>A0A553UIC1</accession>
<name>A0A553UIC1_9DEIO</name>
<keyword evidence="2" id="KW-1185">Reference proteome</keyword>
<dbReference type="Proteomes" id="UP000316092">
    <property type="component" value="Unassembled WGS sequence"/>
</dbReference>
<evidence type="ECO:0000313" key="2">
    <source>
        <dbReference type="Proteomes" id="UP000316092"/>
    </source>
</evidence>
<dbReference type="EMBL" id="VKDB01000034">
    <property type="protein sequence ID" value="TSA79958.1"/>
    <property type="molecule type" value="Genomic_DNA"/>
</dbReference>
<evidence type="ECO:0000313" key="1">
    <source>
        <dbReference type="EMBL" id="TSA79958.1"/>
    </source>
</evidence>
<proteinExistence type="predicted"/>
<dbReference type="OrthoDB" id="63309at2"/>
<reference evidence="1 2" key="1">
    <citation type="submission" date="2019-07" db="EMBL/GenBank/DDBJ databases">
        <title>Deinococcus detaillus sp. nov., isolated from humus soil in Antarctica.</title>
        <authorList>
            <person name="Zhang K."/>
        </authorList>
    </citation>
    <scope>NUCLEOTIDE SEQUENCE [LARGE SCALE GENOMIC DNA]</scope>
    <source>
        <strain evidence="1 2">H1</strain>
    </source>
</reference>
<dbReference type="AlphaFoldDB" id="A0A553UIC1"/>